<dbReference type="PANTHER" id="PTHR13696">
    <property type="entry name" value="P-LOOP CONTAINING NUCLEOSIDE TRIPHOSPHATE HYDROLASE"/>
    <property type="match status" value="1"/>
</dbReference>
<proteinExistence type="predicted"/>
<organism evidence="2 3">
    <name type="scientific">Acidipropionibacterium acidipropionici (strain ATCC 4875 / DSM 20272 / JCM 6432 / NBRC 12425 / NCIMB 8070 / 4)</name>
    <name type="common">Propionibacterium acidipropionici</name>
    <dbReference type="NCBI Taxonomy" id="1171373"/>
    <lineage>
        <taxon>Bacteria</taxon>
        <taxon>Bacillati</taxon>
        <taxon>Actinomycetota</taxon>
        <taxon>Actinomycetes</taxon>
        <taxon>Propionibacteriales</taxon>
        <taxon>Propionibacteriaceae</taxon>
        <taxon>Acidipropionibacterium</taxon>
    </lineage>
</organism>
<dbReference type="InterPro" id="IPR027417">
    <property type="entry name" value="P-loop_NTPase"/>
</dbReference>
<evidence type="ECO:0000313" key="2">
    <source>
        <dbReference type="EMBL" id="AFV89676.1"/>
    </source>
</evidence>
<dbReference type="Pfam" id="PF13614">
    <property type="entry name" value="AAA_31"/>
    <property type="match status" value="1"/>
</dbReference>
<sequence>MITAICNQKGGVGKTVTTTALAHALAHTSHSVLVIDTDPQGNSTAILEATGTEFNLNDLLAAAASGTVNATRQAITPAGEAWPGIDVIPADRALASRETDVSIGREARLRACLAGVAGDYDHILIDCPPSLGMLTTNALTAADAAVIVTEAGETAADGVAEIVTTIAAVKTAYNPSLSLAGILINKFRHDRVERRDWRRKLSEYYGDLVLTRPLPEKEAVPRAAGAHTPIPETPDLQPLHQAIADVIATITKEHQ</sequence>
<dbReference type="KEGG" id="pbo:PACID_18740"/>
<dbReference type="EMBL" id="CP003493">
    <property type="protein sequence ID" value="AFV89676.1"/>
    <property type="molecule type" value="Genomic_DNA"/>
</dbReference>
<protein>
    <submittedName>
        <fullName evidence="2">Cobyrinic acid ac-diamide synthase</fullName>
    </submittedName>
</protein>
<dbReference type="InterPro" id="IPR050678">
    <property type="entry name" value="DNA_Partitioning_ATPase"/>
</dbReference>
<dbReference type="PATRIC" id="fig|1171373.8.peg.1851"/>
<dbReference type="Proteomes" id="UP000000214">
    <property type="component" value="Chromosome"/>
</dbReference>
<dbReference type="InterPro" id="IPR025669">
    <property type="entry name" value="AAA_dom"/>
</dbReference>
<dbReference type="STRING" id="1171373.PACID_18740"/>
<feature type="domain" description="AAA" evidence="1">
    <location>
        <begin position="2"/>
        <end position="178"/>
    </location>
</feature>
<name>K7RTE8_ACIA4</name>
<evidence type="ECO:0000259" key="1">
    <source>
        <dbReference type="Pfam" id="PF13614"/>
    </source>
</evidence>
<dbReference type="SUPFAM" id="SSF52540">
    <property type="entry name" value="P-loop containing nucleoside triphosphate hydrolases"/>
    <property type="match status" value="1"/>
</dbReference>
<evidence type="ECO:0000313" key="3">
    <source>
        <dbReference type="Proteomes" id="UP000000214"/>
    </source>
</evidence>
<gene>
    <name evidence="2" type="ordered locus">PACID_18740</name>
</gene>
<dbReference type="eggNOG" id="COG1192">
    <property type="taxonomic scope" value="Bacteria"/>
</dbReference>
<dbReference type="HOGENOM" id="CLU_037612_1_1_11"/>
<dbReference type="AlphaFoldDB" id="K7RTE8"/>
<dbReference type="CDD" id="cd02042">
    <property type="entry name" value="ParAB_family"/>
    <property type="match status" value="1"/>
</dbReference>
<accession>K7RTE8</accession>
<dbReference type="RefSeq" id="WP_015070580.1">
    <property type="nucleotide sequence ID" value="NC_019395.1"/>
</dbReference>
<reference evidence="2 3" key="1">
    <citation type="journal article" date="2012" name="BMC Genomics">
        <title>The genome sequence of Propionibacterium acidipropionici provides insights into its biotechnological and industrial potential.</title>
        <authorList>
            <person name="Parizzi L.P."/>
            <person name="Grassi M.C."/>
            <person name="Llerena L.A."/>
            <person name="Carazzolle M.F."/>
            <person name="Queiroz V.L."/>
            <person name="Lunardi I."/>
            <person name="Zeidler A.F."/>
            <person name="Teixeira P.J."/>
            <person name="Mieczkowski P."/>
            <person name="Rincones J."/>
            <person name="Pereira G.A."/>
        </authorList>
    </citation>
    <scope>NUCLEOTIDE SEQUENCE [LARGE SCALE GENOMIC DNA]</scope>
    <source>
        <strain evidence="3">ATCC 4875 / DSM 20272 / JCM 6432 / NBRC 12425 / NCIMB 8070</strain>
    </source>
</reference>
<dbReference type="PANTHER" id="PTHR13696:SF52">
    <property type="entry name" value="PARA FAMILY PROTEIN CT_582"/>
    <property type="match status" value="1"/>
</dbReference>
<dbReference type="Gene3D" id="3.40.50.300">
    <property type="entry name" value="P-loop containing nucleotide triphosphate hydrolases"/>
    <property type="match status" value="1"/>
</dbReference>